<evidence type="ECO:0000256" key="5">
    <source>
        <dbReference type="ARBA" id="ARBA00023136"/>
    </source>
</evidence>
<evidence type="ECO:0000256" key="7">
    <source>
        <dbReference type="ARBA" id="ARBA00023224"/>
    </source>
</evidence>
<feature type="transmembrane region" description="Helical" evidence="8">
    <location>
        <begin position="283"/>
        <end position="304"/>
    </location>
</feature>
<evidence type="ECO:0000256" key="2">
    <source>
        <dbReference type="ARBA" id="ARBA00022692"/>
    </source>
</evidence>
<name>A0A9X6NEJ8_HYPEX</name>
<feature type="transmembrane region" description="Helical" evidence="8">
    <location>
        <begin position="604"/>
        <end position="628"/>
    </location>
</feature>
<comment type="caution">
    <text evidence="10">The sequence shown here is derived from an EMBL/GenBank/DDBJ whole genome shotgun (WGS) entry which is preliminary data.</text>
</comment>
<dbReference type="GO" id="GO:0005886">
    <property type="term" value="C:plasma membrane"/>
    <property type="evidence" value="ECO:0007669"/>
    <property type="project" value="TreeGrafter"/>
</dbReference>
<evidence type="ECO:0000259" key="9">
    <source>
        <dbReference type="PROSITE" id="PS50262"/>
    </source>
</evidence>
<feature type="transmembrane region" description="Helical" evidence="8">
    <location>
        <begin position="558"/>
        <end position="576"/>
    </location>
</feature>
<keyword evidence="4" id="KW-0297">G-protein coupled receptor</keyword>
<dbReference type="Gene3D" id="1.20.1070.10">
    <property type="entry name" value="Rhodopsin 7-helix transmembrane proteins"/>
    <property type="match status" value="2"/>
</dbReference>
<dbReference type="GO" id="GO:0004930">
    <property type="term" value="F:G protein-coupled receptor activity"/>
    <property type="evidence" value="ECO:0007669"/>
    <property type="project" value="UniProtKB-KW"/>
</dbReference>
<feature type="transmembrane region" description="Helical" evidence="8">
    <location>
        <begin position="418"/>
        <end position="435"/>
    </location>
</feature>
<accession>A0A9X6NEJ8</accession>
<dbReference type="PANTHER" id="PTHR24243">
    <property type="entry name" value="G-PROTEIN COUPLED RECEPTOR"/>
    <property type="match status" value="1"/>
</dbReference>
<organism evidence="10 11">
    <name type="scientific">Hypsibius exemplaris</name>
    <name type="common">Freshwater tardigrade</name>
    <dbReference type="NCBI Taxonomy" id="2072580"/>
    <lineage>
        <taxon>Eukaryota</taxon>
        <taxon>Metazoa</taxon>
        <taxon>Ecdysozoa</taxon>
        <taxon>Tardigrada</taxon>
        <taxon>Eutardigrada</taxon>
        <taxon>Parachela</taxon>
        <taxon>Hypsibioidea</taxon>
        <taxon>Hypsibiidae</taxon>
        <taxon>Hypsibius</taxon>
    </lineage>
</organism>
<feature type="domain" description="G-protein coupled receptors family 1 profile" evidence="9">
    <location>
        <begin position="58"/>
        <end position="212"/>
    </location>
</feature>
<evidence type="ECO:0000256" key="1">
    <source>
        <dbReference type="ARBA" id="ARBA00004141"/>
    </source>
</evidence>
<keyword evidence="6" id="KW-0675">Receptor</keyword>
<evidence type="ECO:0000256" key="3">
    <source>
        <dbReference type="ARBA" id="ARBA00022989"/>
    </source>
</evidence>
<feature type="transmembrane region" description="Helical" evidence="8">
    <location>
        <begin position="241"/>
        <end position="263"/>
    </location>
</feature>
<feature type="transmembrane region" description="Helical" evidence="8">
    <location>
        <begin position="167"/>
        <end position="189"/>
    </location>
</feature>
<feature type="transmembrane region" description="Helical" evidence="8">
    <location>
        <begin position="77"/>
        <end position="99"/>
    </location>
</feature>
<protein>
    <recommendedName>
        <fullName evidence="9">G-protein coupled receptors family 1 profile domain-containing protein</fullName>
    </recommendedName>
</protein>
<keyword evidence="5 8" id="KW-0472">Membrane</keyword>
<feature type="transmembrane region" description="Helical" evidence="8">
    <location>
        <begin position="41"/>
        <end position="65"/>
    </location>
</feature>
<comment type="subcellular location">
    <subcellularLocation>
        <location evidence="1">Membrane</location>
        <topology evidence="1">Multi-pass membrane protein</topology>
    </subcellularLocation>
</comment>
<feature type="transmembrane region" description="Helical" evidence="8">
    <location>
        <begin position="210"/>
        <end position="229"/>
    </location>
</feature>
<reference evidence="11" key="1">
    <citation type="submission" date="2017-01" db="EMBL/GenBank/DDBJ databases">
        <title>Comparative genomics of anhydrobiosis in the tardigrade Hypsibius dujardini.</title>
        <authorList>
            <person name="Yoshida Y."/>
            <person name="Koutsovoulos G."/>
            <person name="Laetsch D."/>
            <person name="Stevens L."/>
            <person name="Kumar S."/>
            <person name="Horikawa D."/>
            <person name="Ishino K."/>
            <person name="Komine S."/>
            <person name="Tomita M."/>
            <person name="Blaxter M."/>
            <person name="Arakawa K."/>
        </authorList>
    </citation>
    <scope>NUCLEOTIDE SEQUENCE [LARGE SCALE GENOMIC DNA]</scope>
    <source>
        <strain evidence="11">Z151</strain>
    </source>
</reference>
<feature type="domain" description="G-protein coupled receptors family 1 profile" evidence="9">
    <location>
        <begin position="399"/>
        <end position="629"/>
    </location>
</feature>
<feature type="transmembrane region" description="Helical" evidence="8">
    <location>
        <begin position="468"/>
        <end position="486"/>
    </location>
</feature>
<evidence type="ECO:0000313" key="11">
    <source>
        <dbReference type="Proteomes" id="UP000192578"/>
    </source>
</evidence>
<dbReference type="EMBL" id="MTYJ01000220">
    <property type="protein sequence ID" value="OWA51286.1"/>
    <property type="molecule type" value="Genomic_DNA"/>
</dbReference>
<evidence type="ECO:0000313" key="10">
    <source>
        <dbReference type="EMBL" id="OWA51286.1"/>
    </source>
</evidence>
<dbReference type="OrthoDB" id="10011262at2759"/>
<dbReference type="PROSITE" id="PS50262">
    <property type="entry name" value="G_PROTEIN_RECEP_F1_2"/>
    <property type="match status" value="2"/>
</dbReference>
<keyword evidence="3 8" id="KW-1133">Transmembrane helix</keyword>
<dbReference type="AlphaFoldDB" id="A0A9X6NEJ8"/>
<evidence type="ECO:0000256" key="6">
    <source>
        <dbReference type="ARBA" id="ARBA00023170"/>
    </source>
</evidence>
<feature type="transmembrane region" description="Helical" evidence="8">
    <location>
        <begin position="507"/>
        <end position="531"/>
    </location>
</feature>
<feature type="transmembrane region" description="Helical" evidence="8">
    <location>
        <begin position="381"/>
        <end position="406"/>
    </location>
</feature>
<dbReference type="PANTHER" id="PTHR24243:SF233">
    <property type="entry name" value="THYROTROPIN-RELEASING HORMONE RECEPTOR"/>
    <property type="match status" value="1"/>
</dbReference>
<keyword evidence="7" id="KW-0807">Transducer</keyword>
<evidence type="ECO:0000256" key="4">
    <source>
        <dbReference type="ARBA" id="ARBA00023040"/>
    </source>
</evidence>
<proteinExistence type="predicted"/>
<dbReference type="Proteomes" id="UP000192578">
    <property type="component" value="Unassembled WGS sequence"/>
</dbReference>
<evidence type="ECO:0000256" key="8">
    <source>
        <dbReference type="SAM" id="Phobius"/>
    </source>
</evidence>
<dbReference type="InterPro" id="IPR017452">
    <property type="entry name" value="GPCR_Rhodpsn_7TM"/>
</dbReference>
<keyword evidence="11" id="KW-1185">Reference proteome</keyword>
<dbReference type="SUPFAM" id="SSF81321">
    <property type="entry name" value="Family A G protein-coupled receptor-like"/>
    <property type="match status" value="2"/>
</dbReference>
<gene>
    <name evidence="10" type="ORF">BV898_15777</name>
</gene>
<sequence>MANDSLTLHINNASLNETDRFNCNWPAEQEFLSTWDHFPELWVTLIFWPVIVLLGTIGSVIIFAVQMRERKKTPTNVYLAVMSVSSIFIMWSVLPNYIITAWSGDGDFDRAWEGHPDWKVTTGMSFWFQSSSVWISDSTLVIFSVERLLCTVNPLRFLNLFTVRRTLLTESGLVIFSLLANSISLVISYREPLTVLISDWFSAISKIDSIRCVCTWLILIVTNITLLRLTDGSSGSRSSSVLLLCSALIYSATQFPSMVFLVLEEIGLPPLCWIQLSRRTMALCSVFIENLSLLGYSIDFYVFYISSMSFRRQVNSLFAQSVRGVTGPVSHSCNTLTTSLYRNESSTLDAGNLSGSAGEDPWSCNWPEEAPFVTSLEQFPALWTTIIVRPVLLVLGTIGSLLILCVQIREKKKSTTNLYLAVMALSSLFILWSALPNYILQVWSRNASTASAWKSRPDWDQFHGLLSWLQYSAVWISDSTLLVFSLERLLCTWNPLRYLHFFTVKRALYIVFAIIVLSALLNSVIIVYFYYHSRNKWAPSLVIEWQSAMSKIDCIRCLITWLILIVTNATLVRLLAQQSQARKSIVAAVTGLSSWVFSNRTSSIFLVCATVIYSVTQFPFMILTRYWWC</sequence>
<keyword evidence="2 8" id="KW-0812">Transmembrane</keyword>